<dbReference type="Proteomes" id="UP000554482">
    <property type="component" value="Unassembled WGS sequence"/>
</dbReference>
<dbReference type="OrthoDB" id="1299179at2759"/>
<evidence type="ECO:0000313" key="3">
    <source>
        <dbReference type="Proteomes" id="UP000554482"/>
    </source>
</evidence>
<reference evidence="2 3" key="1">
    <citation type="submission" date="2020-06" db="EMBL/GenBank/DDBJ databases">
        <title>Transcriptomic and genomic resources for Thalictrum thalictroides and T. hernandezii: Facilitating candidate gene discovery in an emerging model plant lineage.</title>
        <authorList>
            <person name="Arias T."/>
            <person name="Riano-Pachon D.M."/>
            <person name="Di Stilio V.S."/>
        </authorList>
    </citation>
    <scope>NUCLEOTIDE SEQUENCE [LARGE SCALE GENOMIC DNA]</scope>
    <source>
        <strain evidence="3">cv. WT478/WT964</strain>
        <tissue evidence="2">Leaves</tissue>
    </source>
</reference>
<gene>
    <name evidence="2" type="ORF">FRX31_020246</name>
</gene>
<dbReference type="InterPro" id="IPR018289">
    <property type="entry name" value="MULE_transposase_dom"/>
</dbReference>
<evidence type="ECO:0000259" key="1">
    <source>
        <dbReference type="Pfam" id="PF10551"/>
    </source>
</evidence>
<dbReference type="PANTHER" id="PTHR31973:SF187">
    <property type="entry name" value="MUTATOR TRANSPOSASE MUDRA PROTEIN"/>
    <property type="match status" value="1"/>
</dbReference>
<feature type="domain" description="MULE transposase" evidence="1">
    <location>
        <begin position="9"/>
        <end position="45"/>
    </location>
</feature>
<dbReference type="AlphaFoldDB" id="A0A7J6VZN3"/>
<sequence>MEPLVGRHPETLTILSDKQNRLINVVKQVFPGAHVRYCMRHIVANKKTRHKGLDSFAWVVSKSYKNALFRKNMKEPREEK</sequence>
<protein>
    <recommendedName>
        <fullName evidence="1">MULE transposase domain-containing protein</fullName>
    </recommendedName>
</protein>
<proteinExistence type="predicted"/>
<keyword evidence="3" id="KW-1185">Reference proteome</keyword>
<dbReference type="Pfam" id="PF10551">
    <property type="entry name" value="MULE"/>
    <property type="match status" value="1"/>
</dbReference>
<dbReference type="PANTHER" id="PTHR31973">
    <property type="entry name" value="POLYPROTEIN, PUTATIVE-RELATED"/>
    <property type="match status" value="1"/>
</dbReference>
<dbReference type="EMBL" id="JABWDY010024540">
    <property type="protein sequence ID" value="KAF5190167.1"/>
    <property type="molecule type" value="Genomic_DNA"/>
</dbReference>
<name>A0A7J6VZN3_THATH</name>
<accession>A0A7J6VZN3</accession>
<organism evidence="2 3">
    <name type="scientific">Thalictrum thalictroides</name>
    <name type="common">Rue-anemone</name>
    <name type="synonym">Anemone thalictroides</name>
    <dbReference type="NCBI Taxonomy" id="46969"/>
    <lineage>
        <taxon>Eukaryota</taxon>
        <taxon>Viridiplantae</taxon>
        <taxon>Streptophyta</taxon>
        <taxon>Embryophyta</taxon>
        <taxon>Tracheophyta</taxon>
        <taxon>Spermatophyta</taxon>
        <taxon>Magnoliopsida</taxon>
        <taxon>Ranunculales</taxon>
        <taxon>Ranunculaceae</taxon>
        <taxon>Thalictroideae</taxon>
        <taxon>Thalictrum</taxon>
    </lineage>
</organism>
<comment type="caution">
    <text evidence="2">The sequence shown here is derived from an EMBL/GenBank/DDBJ whole genome shotgun (WGS) entry which is preliminary data.</text>
</comment>
<evidence type="ECO:0000313" key="2">
    <source>
        <dbReference type="EMBL" id="KAF5190167.1"/>
    </source>
</evidence>